<dbReference type="InterPro" id="IPR036396">
    <property type="entry name" value="Cyt_P450_sf"/>
</dbReference>
<sequence length="150" mass="17197">MLFVALFDVGAALLAIFLTARIVQRRRSASAPHLPPGPKGWPMLGNLLDLPISHEWKTFSEWSDRWGDIMSIQLLNQPIVIISSSTRAMEMLEKKSAIYSDRPTLTVAGEMIGWDHALALHHYGSRWRETRRLHAQFIGNARTQRRYQTF</sequence>
<keyword evidence="6" id="KW-0479">Metal-binding</keyword>
<dbReference type="GeneID" id="63818616"/>
<comment type="similarity">
    <text evidence="3">Belongs to the cytochrome P450 family.</text>
</comment>
<dbReference type="GO" id="GO:0016705">
    <property type="term" value="F:oxidoreductase activity, acting on paired donors, with incorporation or reduction of molecular oxygen"/>
    <property type="evidence" value="ECO:0007669"/>
    <property type="project" value="InterPro"/>
</dbReference>
<protein>
    <submittedName>
        <fullName evidence="12">Cytochrome P450</fullName>
    </submittedName>
</protein>
<dbReference type="GO" id="GO:0005506">
    <property type="term" value="F:iron ion binding"/>
    <property type="evidence" value="ECO:0007669"/>
    <property type="project" value="InterPro"/>
</dbReference>
<keyword evidence="4" id="KW-0349">Heme</keyword>
<dbReference type="GO" id="GO:0016020">
    <property type="term" value="C:membrane"/>
    <property type="evidence" value="ECO:0007669"/>
    <property type="project" value="UniProtKB-SubCell"/>
</dbReference>
<evidence type="ECO:0000256" key="2">
    <source>
        <dbReference type="ARBA" id="ARBA00004167"/>
    </source>
</evidence>
<dbReference type="InterPro" id="IPR050364">
    <property type="entry name" value="Cytochrome_P450_fung"/>
</dbReference>
<dbReference type="PANTHER" id="PTHR46300">
    <property type="entry name" value="P450, PUTATIVE (EUROFUNG)-RELATED-RELATED"/>
    <property type="match status" value="1"/>
</dbReference>
<dbReference type="InParanoid" id="A0A165ICR4"/>
<evidence type="ECO:0000256" key="6">
    <source>
        <dbReference type="ARBA" id="ARBA00022723"/>
    </source>
</evidence>
<keyword evidence="11" id="KW-0472">Membrane</keyword>
<dbReference type="SUPFAM" id="SSF48264">
    <property type="entry name" value="Cytochrome P450"/>
    <property type="match status" value="1"/>
</dbReference>
<dbReference type="OrthoDB" id="2802867at2759"/>
<evidence type="ECO:0000256" key="4">
    <source>
        <dbReference type="ARBA" id="ARBA00022617"/>
    </source>
</evidence>
<name>A0A165ICR4_9APHY</name>
<comment type="cofactor">
    <cofactor evidence="1">
        <name>heme</name>
        <dbReference type="ChEBI" id="CHEBI:30413"/>
    </cofactor>
</comment>
<organism evidence="12 13">
    <name type="scientific">Laetiporus sulphureus 93-53</name>
    <dbReference type="NCBI Taxonomy" id="1314785"/>
    <lineage>
        <taxon>Eukaryota</taxon>
        <taxon>Fungi</taxon>
        <taxon>Dikarya</taxon>
        <taxon>Basidiomycota</taxon>
        <taxon>Agaricomycotina</taxon>
        <taxon>Agaricomycetes</taxon>
        <taxon>Polyporales</taxon>
        <taxon>Laetiporus</taxon>
    </lineage>
</organism>
<comment type="subcellular location">
    <subcellularLocation>
        <location evidence="2">Membrane</location>
        <topology evidence="2">Single-pass membrane protein</topology>
    </subcellularLocation>
</comment>
<proteinExistence type="inferred from homology"/>
<reference evidence="12 13" key="1">
    <citation type="journal article" date="2016" name="Mol. Biol. Evol.">
        <title>Comparative Genomics of Early-Diverging Mushroom-Forming Fungi Provides Insights into the Origins of Lignocellulose Decay Capabilities.</title>
        <authorList>
            <person name="Nagy L.G."/>
            <person name="Riley R."/>
            <person name="Tritt A."/>
            <person name="Adam C."/>
            <person name="Daum C."/>
            <person name="Floudas D."/>
            <person name="Sun H."/>
            <person name="Yadav J.S."/>
            <person name="Pangilinan J."/>
            <person name="Larsson K.H."/>
            <person name="Matsuura K."/>
            <person name="Barry K."/>
            <person name="Labutti K."/>
            <person name="Kuo R."/>
            <person name="Ohm R.A."/>
            <person name="Bhattacharya S.S."/>
            <person name="Shirouzu T."/>
            <person name="Yoshinaga Y."/>
            <person name="Martin F.M."/>
            <person name="Grigoriev I.V."/>
            <person name="Hibbett D.S."/>
        </authorList>
    </citation>
    <scope>NUCLEOTIDE SEQUENCE [LARGE SCALE GENOMIC DNA]</scope>
    <source>
        <strain evidence="12 13">93-53</strain>
    </source>
</reference>
<evidence type="ECO:0000313" key="13">
    <source>
        <dbReference type="Proteomes" id="UP000076871"/>
    </source>
</evidence>
<dbReference type="PANTHER" id="PTHR46300:SF7">
    <property type="entry name" value="P450, PUTATIVE (EUROFUNG)-RELATED"/>
    <property type="match status" value="1"/>
</dbReference>
<keyword evidence="7" id="KW-1133">Transmembrane helix</keyword>
<dbReference type="RefSeq" id="XP_040770411.1">
    <property type="nucleotide sequence ID" value="XM_040901584.1"/>
</dbReference>
<accession>A0A165ICR4</accession>
<evidence type="ECO:0000313" key="12">
    <source>
        <dbReference type="EMBL" id="KZT12901.1"/>
    </source>
</evidence>
<dbReference type="GO" id="GO:0020037">
    <property type="term" value="F:heme binding"/>
    <property type="evidence" value="ECO:0007669"/>
    <property type="project" value="InterPro"/>
</dbReference>
<dbReference type="Pfam" id="PF00067">
    <property type="entry name" value="p450"/>
    <property type="match status" value="1"/>
</dbReference>
<evidence type="ECO:0000256" key="11">
    <source>
        <dbReference type="ARBA" id="ARBA00023136"/>
    </source>
</evidence>
<dbReference type="InterPro" id="IPR001128">
    <property type="entry name" value="Cyt_P450"/>
</dbReference>
<evidence type="ECO:0000256" key="8">
    <source>
        <dbReference type="ARBA" id="ARBA00023002"/>
    </source>
</evidence>
<dbReference type="Gene3D" id="1.10.630.10">
    <property type="entry name" value="Cytochrome P450"/>
    <property type="match status" value="1"/>
</dbReference>
<evidence type="ECO:0000256" key="5">
    <source>
        <dbReference type="ARBA" id="ARBA00022692"/>
    </source>
</evidence>
<evidence type="ECO:0000256" key="3">
    <source>
        <dbReference type="ARBA" id="ARBA00010617"/>
    </source>
</evidence>
<dbReference type="EMBL" id="KV427605">
    <property type="protein sequence ID" value="KZT12901.1"/>
    <property type="molecule type" value="Genomic_DNA"/>
</dbReference>
<keyword evidence="8" id="KW-0560">Oxidoreductase</keyword>
<keyword evidence="13" id="KW-1185">Reference proteome</keyword>
<keyword evidence="5" id="KW-0812">Transmembrane</keyword>
<dbReference type="STRING" id="1314785.A0A165ICR4"/>
<evidence type="ECO:0000256" key="7">
    <source>
        <dbReference type="ARBA" id="ARBA00022989"/>
    </source>
</evidence>
<gene>
    <name evidence="12" type="ORF">LAESUDRAFT_20869</name>
</gene>
<dbReference type="AlphaFoldDB" id="A0A165ICR4"/>
<keyword evidence="10" id="KW-0503">Monooxygenase</keyword>
<evidence type="ECO:0000256" key="9">
    <source>
        <dbReference type="ARBA" id="ARBA00023004"/>
    </source>
</evidence>
<evidence type="ECO:0000256" key="1">
    <source>
        <dbReference type="ARBA" id="ARBA00001971"/>
    </source>
</evidence>
<dbReference type="Proteomes" id="UP000076871">
    <property type="component" value="Unassembled WGS sequence"/>
</dbReference>
<keyword evidence="9" id="KW-0408">Iron</keyword>
<dbReference type="GO" id="GO:0004497">
    <property type="term" value="F:monooxygenase activity"/>
    <property type="evidence" value="ECO:0007669"/>
    <property type="project" value="UniProtKB-KW"/>
</dbReference>
<evidence type="ECO:0000256" key="10">
    <source>
        <dbReference type="ARBA" id="ARBA00023033"/>
    </source>
</evidence>